<comment type="caution">
    <text evidence="1">The sequence shown here is derived from an EMBL/GenBank/DDBJ whole genome shotgun (WGS) entry which is preliminary data.</text>
</comment>
<dbReference type="Proteomes" id="UP000253664">
    <property type="component" value="Unassembled WGS sequence"/>
</dbReference>
<gene>
    <name evidence="1" type="ORF">L249_8103</name>
</gene>
<reference evidence="1 2" key="1">
    <citation type="journal article" date="2015" name="BMC Genomics">
        <title>Insights from the genome of Ophiocordyceps polyrhachis-furcata to pathogenicity and host specificity in insect fungi.</title>
        <authorList>
            <person name="Wichadakul D."/>
            <person name="Kobmoo N."/>
            <person name="Ingsriswang S."/>
            <person name="Tangphatsornruang S."/>
            <person name="Chantasingh D."/>
            <person name="Luangsa-ard J.J."/>
            <person name="Eurwilaichitr L."/>
        </authorList>
    </citation>
    <scope>NUCLEOTIDE SEQUENCE [LARGE SCALE GENOMIC DNA]</scope>
    <source>
        <strain evidence="1 2">BCC 54312</strain>
    </source>
</reference>
<proteinExistence type="predicted"/>
<accession>A0A367LI97</accession>
<protein>
    <submittedName>
        <fullName evidence="1">Uncharacterized protein</fullName>
    </submittedName>
</protein>
<dbReference type="EMBL" id="LKCN02000005">
    <property type="protein sequence ID" value="RCI13982.1"/>
    <property type="molecule type" value="Genomic_DNA"/>
</dbReference>
<evidence type="ECO:0000313" key="2">
    <source>
        <dbReference type="Proteomes" id="UP000253664"/>
    </source>
</evidence>
<sequence length="103" mass="11951">AKVAPFFERGEEYAYNTEHFLNYLDSVSSDIIKQRCVNSICLCYSIPGHFLKSCNLYLARRPSILRLTRYNVSVRASRRELIIYSADNLPARDLVSALYYPYS</sequence>
<evidence type="ECO:0000313" key="1">
    <source>
        <dbReference type="EMBL" id="RCI13982.1"/>
    </source>
</evidence>
<keyword evidence="2" id="KW-1185">Reference proteome</keyword>
<feature type="non-terminal residue" evidence="1">
    <location>
        <position position="1"/>
    </location>
</feature>
<name>A0A367LI97_9HYPO</name>
<organism evidence="1 2">
    <name type="scientific">Ophiocordyceps polyrhachis-furcata BCC 54312</name>
    <dbReference type="NCBI Taxonomy" id="1330021"/>
    <lineage>
        <taxon>Eukaryota</taxon>
        <taxon>Fungi</taxon>
        <taxon>Dikarya</taxon>
        <taxon>Ascomycota</taxon>
        <taxon>Pezizomycotina</taxon>
        <taxon>Sordariomycetes</taxon>
        <taxon>Hypocreomycetidae</taxon>
        <taxon>Hypocreales</taxon>
        <taxon>Ophiocordycipitaceae</taxon>
        <taxon>Ophiocordyceps</taxon>
    </lineage>
</organism>
<dbReference type="AlphaFoldDB" id="A0A367LI97"/>